<dbReference type="FunFam" id="2.60.120.290:FF:000003">
    <property type="entry name" value="Neuropilin"/>
    <property type="match status" value="1"/>
</dbReference>
<keyword evidence="4" id="KW-0325">Glycoprotein</keyword>
<accession>A0A8B7XYM3</accession>
<evidence type="ECO:0000256" key="6">
    <source>
        <dbReference type="SAM" id="SignalP"/>
    </source>
</evidence>
<gene>
    <name evidence="9" type="primary">LOC110976749</name>
</gene>
<dbReference type="Gene3D" id="2.60.120.290">
    <property type="entry name" value="Spermadhesin, CUB domain"/>
    <property type="match status" value="1"/>
</dbReference>
<dbReference type="PROSITE" id="PS01180">
    <property type="entry name" value="CUB"/>
    <property type="match status" value="1"/>
</dbReference>
<feature type="signal peptide" evidence="6">
    <location>
        <begin position="1"/>
        <end position="19"/>
    </location>
</feature>
<evidence type="ECO:0000256" key="5">
    <source>
        <dbReference type="PROSITE-ProRule" id="PRU00059"/>
    </source>
</evidence>
<feature type="domain" description="CUB" evidence="7">
    <location>
        <begin position="66"/>
        <end position="184"/>
    </location>
</feature>
<feature type="chain" id="PRO_5034124325" evidence="6">
    <location>
        <begin position="20"/>
        <end position="187"/>
    </location>
</feature>
<evidence type="ECO:0000256" key="4">
    <source>
        <dbReference type="ARBA" id="ARBA00023180"/>
    </source>
</evidence>
<evidence type="ECO:0000313" key="8">
    <source>
        <dbReference type="Proteomes" id="UP000694845"/>
    </source>
</evidence>
<evidence type="ECO:0000313" key="9">
    <source>
        <dbReference type="RefSeq" id="XP_022086003.1"/>
    </source>
</evidence>
<comment type="caution">
    <text evidence="5">Lacks conserved residue(s) required for the propagation of feature annotation.</text>
</comment>
<keyword evidence="1 6" id="KW-0732">Signal</keyword>
<protein>
    <submittedName>
        <fullName evidence="9">Protein SpAN-like isoform X1</fullName>
    </submittedName>
</protein>
<dbReference type="InterPro" id="IPR000859">
    <property type="entry name" value="CUB_dom"/>
</dbReference>
<dbReference type="KEGG" id="aplc:110976749"/>
<evidence type="ECO:0000256" key="1">
    <source>
        <dbReference type="ARBA" id="ARBA00022729"/>
    </source>
</evidence>
<dbReference type="CDD" id="cd00041">
    <property type="entry name" value="CUB"/>
    <property type="match status" value="1"/>
</dbReference>
<dbReference type="GeneID" id="110976749"/>
<proteinExistence type="predicted"/>
<evidence type="ECO:0000256" key="2">
    <source>
        <dbReference type="ARBA" id="ARBA00022737"/>
    </source>
</evidence>
<keyword evidence="3" id="KW-1015">Disulfide bond</keyword>
<keyword evidence="2" id="KW-0677">Repeat</keyword>
<dbReference type="RefSeq" id="XP_022086003.1">
    <property type="nucleotide sequence ID" value="XM_022230311.1"/>
</dbReference>
<dbReference type="OMA" id="WDRMEIV"/>
<name>A0A8B7XYM3_ACAPL</name>
<dbReference type="PANTHER" id="PTHR24251">
    <property type="entry name" value="OVOCHYMASE-RELATED"/>
    <property type="match status" value="1"/>
</dbReference>
<dbReference type="PANTHER" id="PTHR24251:SF50">
    <property type="entry name" value="ATTRACTIN-LIKE 1A"/>
    <property type="match status" value="1"/>
</dbReference>
<dbReference type="Proteomes" id="UP000694845">
    <property type="component" value="Unplaced"/>
</dbReference>
<dbReference type="InterPro" id="IPR035914">
    <property type="entry name" value="Sperma_CUB_dom_sf"/>
</dbReference>
<keyword evidence="8" id="KW-1185">Reference proteome</keyword>
<dbReference type="Pfam" id="PF00431">
    <property type="entry name" value="CUB"/>
    <property type="match status" value="1"/>
</dbReference>
<dbReference type="AlphaFoldDB" id="A0A8B7XYM3"/>
<dbReference type="OrthoDB" id="10063988at2759"/>
<dbReference type="SMART" id="SM00042">
    <property type="entry name" value="CUB"/>
    <property type="match status" value="1"/>
</dbReference>
<reference evidence="9" key="1">
    <citation type="submission" date="2025-08" db="UniProtKB">
        <authorList>
            <consortium name="RefSeq"/>
        </authorList>
    </citation>
    <scope>IDENTIFICATION</scope>
</reference>
<dbReference type="SUPFAM" id="SSF49854">
    <property type="entry name" value="Spermadhesin, CUB domain"/>
    <property type="match status" value="1"/>
</dbReference>
<sequence length="187" mass="20308">MKFAAVVTLFVAVSQLVVGHHFDLKKFKEEFLENAKTASEMQRHPEVKENAEGAVHAETKRAALDCTAEPGTCGGNFQDSGCIVSPNFGQGGYDNGLNCAYNIKAPEGKRVELTILDMDIEYHAQCNWDRMEIFLGQGIFGALKICGSDLPAGTFLSLADTMTVRFKSDASVNGRGFAAKFESVTTE</sequence>
<organism evidence="8 9">
    <name type="scientific">Acanthaster planci</name>
    <name type="common">Crown-of-thorns starfish</name>
    <dbReference type="NCBI Taxonomy" id="133434"/>
    <lineage>
        <taxon>Eukaryota</taxon>
        <taxon>Metazoa</taxon>
        <taxon>Echinodermata</taxon>
        <taxon>Eleutherozoa</taxon>
        <taxon>Asterozoa</taxon>
        <taxon>Asteroidea</taxon>
        <taxon>Valvatacea</taxon>
        <taxon>Valvatida</taxon>
        <taxon>Acanthasteridae</taxon>
        <taxon>Acanthaster</taxon>
    </lineage>
</organism>
<evidence type="ECO:0000256" key="3">
    <source>
        <dbReference type="ARBA" id="ARBA00023157"/>
    </source>
</evidence>
<evidence type="ECO:0000259" key="7">
    <source>
        <dbReference type="PROSITE" id="PS01180"/>
    </source>
</evidence>